<dbReference type="EMBL" id="LNIX01000029">
    <property type="protein sequence ID" value="OXA41537.1"/>
    <property type="molecule type" value="Genomic_DNA"/>
</dbReference>
<proteinExistence type="predicted"/>
<name>A0A226D9X8_FOLCA</name>
<reference evidence="1 2" key="1">
    <citation type="submission" date="2015-12" db="EMBL/GenBank/DDBJ databases">
        <title>The genome of Folsomia candida.</title>
        <authorList>
            <person name="Faddeeva A."/>
            <person name="Derks M.F."/>
            <person name="Anvar Y."/>
            <person name="Smit S."/>
            <person name="Van Straalen N."/>
            <person name="Roelofs D."/>
        </authorList>
    </citation>
    <scope>NUCLEOTIDE SEQUENCE [LARGE SCALE GENOMIC DNA]</scope>
    <source>
        <strain evidence="1 2">VU population</strain>
        <tissue evidence="1">Whole body</tissue>
    </source>
</reference>
<keyword evidence="2" id="KW-1185">Reference proteome</keyword>
<gene>
    <name evidence="1" type="ORF">Fcan01_23793</name>
</gene>
<feature type="non-terminal residue" evidence="1">
    <location>
        <position position="1"/>
    </location>
</feature>
<evidence type="ECO:0000313" key="1">
    <source>
        <dbReference type="EMBL" id="OXA41537.1"/>
    </source>
</evidence>
<organism evidence="1 2">
    <name type="scientific">Folsomia candida</name>
    <name type="common">Springtail</name>
    <dbReference type="NCBI Taxonomy" id="158441"/>
    <lineage>
        <taxon>Eukaryota</taxon>
        <taxon>Metazoa</taxon>
        <taxon>Ecdysozoa</taxon>
        <taxon>Arthropoda</taxon>
        <taxon>Hexapoda</taxon>
        <taxon>Collembola</taxon>
        <taxon>Entomobryomorpha</taxon>
        <taxon>Isotomoidea</taxon>
        <taxon>Isotomidae</taxon>
        <taxon>Proisotominae</taxon>
        <taxon>Folsomia</taxon>
    </lineage>
</organism>
<dbReference type="AlphaFoldDB" id="A0A226D9X8"/>
<evidence type="ECO:0000313" key="2">
    <source>
        <dbReference type="Proteomes" id="UP000198287"/>
    </source>
</evidence>
<dbReference type="Proteomes" id="UP000198287">
    <property type="component" value="Unassembled WGS sequence"/>
</dbReference>
<accession>A0A226D9X8</accession>
<comment type="caution">
    <text evidence="1">The sequence shown here is derived from an EMBL/GenBank/DDBJ whole genome shotgun (WGS) entry which is preliminary data.</text>
</comment>
<protein>
    <submittedName>
        <fullName evidence="1">Uncharacterized protein</fullName>
    </submittedName>
</protein>
<sequence length="338" mass="39550">VFQAVSVAVAVEKYMDQLTTTIFGDENPVSKWRPDHQKLWGRLKWDSDVDHAYTTSKAQDLLRSYDVSGDGPDDSFGAYDCTTNGFLASLRTPANVEITCTAVFKFFCIDSSLDGKKISTSMHYFFCNYDFLFAMRDENKTYLFIPITFGASYFRDFLPLKSINSGHATFVLVDTIQNLVAFYDPNYNDKFRYIYTTAIVYVAEQLTKIWGRTFKIRDSTEPRYSEFDDATFTLKEFKNRLHDLFPYMADSREGRRSCKAFRDFRDWEEREKIINSKINCLNRLNEKARKRAHDGILPKAIDYPIQPDHYEPDDLRKERDQLNQRFFASVTIKHARLQ</sequence>